<sequence>MRFHQRPIYEVVDQIVFTEDVFFPTTPVEFFRLCLWETQCFPPLHSYFAYIDQSIGWSSFLNLHWSTENLHWVLSSLTSLSRRSLPSIHLHYADTPTSRTSINPLVVIVFESPLVDGESPLVLAVIVFQQHWFLAAIGLNEELLRENKRMIDRSIREIERERQGLQTQEKKVIARDKEECQTRTRWNGAVLVAPMCKTNEKIVPIELCEIVGRSFTFKLKLTNYNLASGNENFTVSSICHEEYGDNFRHDELMSSVLVFNQTGPTLSNVSDCSDLLMLNYRFSESKPA</sequence>
<evidence type="ECO:0000313" key="3">
    <source>
        <dbReference type="Proteomes" id="UP001420932"/>
    </source>
</evidence>
<name>A0AAP0IH42_9MAGN</name>
<accession>A0AAP0IH42</accession>
<protein>
    <submittedName>
        <fullName evidence="2">Uncharacterized protein</fullName>
    </submittedName>
</protein>
<dbReference type="AlphaFoldDB" id="A0AAP0IH42"/>
<comment type="caution">
    <text evidence="2">The sequence shown here is derived from an EMBL/GenBank/DDBJ whole genome shotgun (WGS) entry which is preliminary data.</text>
</comment>
<dbReference type="EMBL" id="JBBNAF010000009">
    <property type="protein sequence ID" value="KAK9115363.1"/>
    <property type="molecule type" value="Genomic_DNA"/>
</dbReference>
<proteinExistence type="predicted"/>
<keyword evidence="3" id="KW-1185">Reference proteome</keyword>
<evidence type="ECO:0000256" key="1">
    <source>
        <dbReference type="SAM" id="Coils"/>
    </source>
</evidence>
<dbReference type="Gene3D" id="6.10.140.1230">
    <property type="match status" value="1"/>
</dbReference>
<evidence type="ECO:0000313" key="2">
    <source>
        <dbReference type="EMBL" id="KAK9115363.1"/>
    </source>
</evidence>
<organism evidence="2 3">
    <name type="scientific">Stephania yunnanensis</name>
    <dbReference type="NCBI Taxonomy" id="152371"/>
    <lineage>
        <taxon>Eukaryota</taxon>
        <taxon>Viridiplantae</taxon>
        <taxon>Streptophyta</taxon>
        <taxon>Embryophyta</taxon>
        <taxon>Tracheophyta</taxon>
        <taxon>Spermatophyta</taxon>
        <taxon>Magnoliopsida</taxon>
        <taxon>Ranunculales</taxon>
        <taxon>Menispermaceae</taxon>
        <taxon>Menispermoideae</taxon>
        <taxon>Cissampelideae</taxon>
        <taxon>Stephania</taxon>
    </lineage>
</organism>
<gene>
    <name evidence="2" type="ORF">Syun_022160</name>
</gene>
<reference evidence="2 3" key="1">
    <citation type="submission" date="2024-01" db="EMBL/GenBank/DDBJ databases">
        <title>Genome assemblies of Stephania.</title>
        <authorList>
            <person name="Yang L."/>
        </authorList>
    </citation>
    <scope>NUCLEOTIDE SEQUENCE [LARGE SCALE GENOMIC DNA]</scope>
    <source>
        <strain evidence="2">YNDBR</strain>
        <tissue evidence="2">Leaf</tissue>
    </source>
</reference>
<feature type="coiled-coil region" evidence="1">
    <location>
        <begin position="148"/>
        <end position="175"/>
    </location>
</feature>
<dbReference type="Proteomes" id="UP001420932">
    <property type="component" value="Unassembled WGS sequence"/>
</dbReference>
<keyword evidence="1" id="KW-0175">Coiled coil</keyword>